<gene>
    <name evidence="2" type="primary">AVEN_172777_1</name>
    <name evidence="2" type="ORF">CEXT_771801</name>
</gene>
<proteinExistence type="predicted"/>
<evidence type="ECO:0000313" key="2">
    <source>
        <dbReference type="EMBL" id="GIY60560.1"/>
    </source>
</evidence>
<dbReference type="Proteomes" id="UP001054945">
    <property type="component" value="Unassembled WGS sequence"/>
</dbReference>
<organism evidence="2 3">
    <name type="scientific">Caerostris extrusa</name>
    <name type="common">Bark spider</name>
    <name type="synonym">Caerostris bankana</name>
    <dbReference type="NCBI Taxonomy" id="172846"/>
    <lineage>
        <taxon>Eukaryota</taxon>
        <taxon>Metazoa</taxon>
        <taxon>Ecdysozoa</taxon>
        <taxon>Arthropoda</taxon>
        <taxon>Chelicerata</taxon>
        <taxon>Arachnida</taxon>
        <taxon>Araneae</taxon>
        <taxon>Araneomorphae</taxon>
        <taxon>Entelegynae</taxon>
        <taxon>Araneoidea</taxon>
        <taxon>Araneidae</taxon>
        <taxon>Caerostris</taxon>
    </lineage>
</organism>
<dbReference type="AlphaFoldDB" id="A0AAV4USB1"/>
<comment type="caution">
    <text evidence="2">The sequence shown here is derived from an EMBL/GenBank/DDBJ whole genome shotgun (WGS) entry which is preliminary data.</text>
</comment>
<reference evidence="2 3" key="1">
    <citation type="submission" date="2021-06" db="EMBL/GenBank/DDBJ databases">
        <title>Caerostris extrusa draft genome.</title>
        <authorList>
            <person name="Kono N."/>
            <person name="Arakawa K."/>
        </authorList>
    </citation>
    <scope>NUCLEOTIDE SEQUENCE [LARGE SCALE GENOMIC DNA]</scope>
</reference>
<name>A0AAV4USB1_CAEEX</name>
<sequence>MCSWRKRRGIDFWGNQKKSLTVSDPPLALSVNPLKMTDWFLGGFHAPVAPQGSLERSPHPANAHVCRTCNAFLTLPHNSNLKTGGSGAASSSSIRSGVRERSPECHRDRYASRAQMPFSSSWGDHPQKLPLLVPTKKKKKRANREDGPSRGDHLLIGHRPRNILPQICLPVTGEVSLVPVAFFYKPPGINSRICISKDPLVYAPRSPRESLERIEMHEIQQASFTFRSVFFVLY</sequence>
<dbReference type="EMBL" id="BPLR01013342">
    <property type="protein sequence ID" value="GIY60560.1"/>
    <property type="molecule type" value="Genomic_DNA"/>
</dbReference>
<keyword evidence="3" id="KW-1185">Reference proteome</keyword>
<evidence type="ECO:0000256" key="1">
    <source>
        <dbReference type="SAM" id="MobiDB-lite"/>
    </source>
</evidence>
<protein>
    <submittedName>
        <fullName evidence="2">Uncharacterized protein</fullName>
    </submittedName>
</protein>
<feature type="region of interest" description="Disordered" evidence="1">
    <location>
        <begin position="80"/>
        <end position="105"/>
    </location>
</feature>
<feature type="region of interest" description="Disordered" evidence="1">
    <location>
        <begin position="135"/>
        <end position="156"/>
    </location>
</feature>
<feature type="compositionally biased region" description="Basic and acidic residues" evidence="1">
    <location>
        <begin position="143"/>
        <end position="155"/>
    </location>
</feature>
<accession>A0AAV4USB1</accession>
<evidence type="ECO:0000313" key="3">
    <source>
        <dbReference type="Proteomes" id="UP001054945"/>
    </source>
</evidence>